<dbReference type="Pfam" id="PF07610">
    <property type="entry name" value="DUF1573"/>
    <property type="match status" value="1"/>
</dbReference>
<sequence length="236" mass="26155">MKKIFAILCAMAAFVLADDVLRFVPDPYELGEIPQGESRHIKFSGANVSGKTVNIETVLCQGIGCKNFRFPKSVKPREPVNIELDFSTKNLEGRFANTVVVVDAEGNPHPTAFQGTAVAPFLFSEKMFDAGYYSAGEKREWTFYVWCTDLKTLPDLSLSQEASEFSAKIQKVSLDVSNFDSIQEKGNVPGLKITLSTRGLVRDPKSKQKSLSKIVSFSSRKFPAATPEVLIIGYWK</sequence>
<evidence type="ECO:0000313" key="2">
    <source>
        <dbReference type="EMBL" id="SHK57077.1"/>
    </source>
</evidence>
<dbReference type="RefSeq" id="WP_073303637.1">
    <property type="nucleotide sequence ID" value="NZ_FRAW01000010.1"/>
</dbReference>
<protein>
    <submittedName>
        <fullName evidence="2">Uncharacterized protein</fullName>
    </submittedName>
</protein>
<proteinExistence type="predicted"/>
<keyword evidence="3" id="KW-1185">Reference proteome</keyword>
<organism evidence="2 3">
    <name type="scientific">Fibrobacter intestinalis</name>
    <dbReference type="NCBI Taxonomy" id="28122"/>
    <lineage>
        <taxon>Bacteria</taxon>
        <taxon>Pseudomonadati</taxon>
        <taxon>Fibrobacterota</taxon>
        <taxon>Fibrobacteria</taxon>
        <taxon>Fibrobacterales</taxon>
        <taxon>Fibrobacteraceae</taxon>
        <taxon>Fibrobacter</taxon>
    </lineage>
</organism>
<gene>
    <name evidence="2" type="ORF">SAMN05720469_11029</name>
</gene>
<dbReference type="AlphaFoldDB" id="A0A1M6TJF9"/>
<dbReference type="InterPro" id="IPR011467">
    <property type="entry name" value="DUF1573"/>
</dbReference>
<keyword evidence="1" id="KW-0732">Signal</keyword>
<dbReference type="EMBL" id="FRAW01000010">
    <property type="protein sequence ID" value="SHK57077.1"/>
    <property type="molecule type" value="Genomic_DNA"/>
</dbReference>
<accession>A0A1M6TJF9</accession>
<name>A0A1M6TJF9_9BACT</name>
<evidence type="ECO:0000313" key="3">
    <source>
        <dbReference type="Proteomes" id="UP000184275"/>
    </source>
</evidence>
<reference evidence="3" key="1">
    <citation type="submission" date="2016-11" db="EMBL/GenBank/DDBJ databases">
        <authorList>
            <person name="Varghese N."/>
            <person name="Submissions S."/>
        </authorList>
    </citation>
    <scope>NUCLEOTIDE SEQUENCE [LARGE SCALE GENOMIC DNA]</scope>
    <source>
        <strain evidence="3">UWOS</strain>
    </source>
</reference>
<evidence type="ECO:0000256" key="1">
    <source>
        <dbReference type="SAM" id="SignalP"/>
    </source>
</evidence>
<feature type="signal peptide" evidence="1">
    <location>
        <begin position="1"/>
        <end position="17"/>
    </location>
</feature>
<dbReference type="Proteomes" id="UP000184275">
    <property type="component" value="Unassembled WGS sequence"/>
</dbReference>
<feature type="chain" id="PRO_5012658080" evidence="1">
    <location>
        <begin position="18"/>
        <end position="236"/>
    </location>
</feature>